<feature type="transmembrane region" description="Helical" evidence="7">
    <location>
        <begin position="49"/>
        <end position="68"/>
    </location>
</feature>
<evidence type="ECO:0000256" key="4">
    <source>
        <dbReference type="ARBA" id="ARBA00023002"/>
    </source>
</evidence>
<comment type="subcellular location">
    <subcellularLocation>
        <location evidence="1">Endomembrane system</location>
        <topology evidence="1">Multi-pass membrane protein</topology>
    </subcellularLocation>
</comment>
<dbReference type="Proteomes" id="UP000424673">
    <property type="component" value="Chromosome"/>
</dbReference>
<dbReference type="EMBL" id="CP044328">
    <property type="protein sequence ID" value="QGM93693.1"/>
    <property type="molecule type" value="Genomic_DNA"/>
</dbReference>
<keyword evidence="10" id="KW-1185">Reference proteome</keyword>
<evidence type="ECO:0000256" key="7">
    <source>
        <dbReference type="SAM" id="Phobius"/>
    </source>
</evidence>
<evidence type="ECO:0000256" key="6">
    <source>
        <dbReference type="ARBA" id="ARBA00023136"/>
    </source>
</evidence>
<feature type="transmembrane region" description="Helical" evidence="7">
    <location>
        <begin position="12"/>
        <end position="28"/>
    </location>
</feature>
<accession>A0ABX6EIB5</accession>
<name>A0ABX6EIB5_9HYPH</name>
<sequence>MSAPPHIENQLFIAAFCLFALLLVVEKFRPYKKFAGAGLKASFSTNTSAFLINNVIMNVLSVSSLLVVASNYSNYGLLSSLPDAPSKWIASFVLFDLAVYAWHYLGHRSEALWLFHKIHHSDKSFHVTTGLRFHVFDQLLEVVVKCICAIVIGAPAHVVVVCEVVRMFFVLFHHANIAIPGEKILSYFIITPSLHRAHHSTLRSEHDGNYGIVLSIWDILFRTRKVLTPKSIGLELIEAENFLQLFSLAFLTERRLARVMHLVPRKPLP</sequence>
<evidence type="ECO:0000256" key="3">
    <source>
        <dbReference type="ARBA" id="ARBA00022989"/>
    </source>
</evidence>
<evidence type="ECO:0000313" key="9">
    <source>
        <dbReference type="EMBL" id="QGM93693.1"/>
    </source>
</evidence>
<evidence type="ECO:0000256" key="1">
    <source>
        <dbReference type="ARBA" id="ARBA00004127"/>
    </source>
</evidence>
<evidence type="ECO:0000259" key="8">
    <source>
        <dbReference type="Pfam" id="PF04116"/>
    </source>
</evidence>
<dbReference type="InterPro" id="IPR006694">
    <property type="entry name" value="Fatty_acid_hydroxylase"/>
</dbReference>
<keyword evidence="4" id="KW-0560">Oxidoreductase</keyword>
<feature type="domain" description="Fatty acid hydroxylase" evidence="8">
    <location>
        <begin position="89"/>
        <end position="223"/>
    </location>
</feature>
<evidence type="ECO:0000256" key="5">
    <source>
        <dbReference type="ARBA" id="ARBA00023098"/>
    </source>
</evidence>
<dbReference type="PANTHER" id="PTHR21624:SF1">
    <property type="entry name" value="ALKYLGLYCEROL MONOOXYGENASE"/>
    <property type="match status" value="1"/>
</dbReference>
<keyword evidence="3 7" id="KW-1133">Transmembrane helix</keyword>
<protein>
    <submittedName>
        <fullName evidence="9">Sterol desaturase family protein</fullName>
    </submittedName>
</protein>
<reference evidence="10" key="1">
    <citation type="submission" date="2019-09" db="EMBL/GenBank/DDBJ databases">
        <title>Isolation and complete genome sequencing of Methylocystis species.</title>
        <authorList>
            <person name="Rumah B.L."/>
            <person name="Stead C.E."/>
            <person name="Stevens B.C."/>
            <person name="Minton N.P."/>
            <person name="Grosse-Honebrink A."/>
            <person name="Zhang Y."/>
        </authorList>
    </citation>
    <scope>NUCLEOTIDE SEQUENCE [LARGE SCALE GENOMIC DNA]</scope>
    <source>
        <strain evidence="10">BRCS1</strain>
    </source>
</reference>
<keyword evidence="2 7" id="KW-0812">Transmembrane</keyword>
<dbReference type="InterPro" id="IPR051689">
    <property type="entry name" value="Sterol_desaturase/TMEM195"/>
</dbReference>
<evidence type="ECO:0000313" key="10">
    <source>
        <dbReference type="Proteomes" id="UP000424673"/>
    </source>
</evidence>
<keyword evidence="6 7" id="KW-0472">Membrane</keyword>
<proteinExistence type="predicted"/>
<organism evidence="9 10">
    <name type="scientific">Methylocystis rosea</name>
    <dbReference type="NCBI Taxonomy" id="173366"/>
    <lineage>
        <taxon>Bacteria</taxon>
        <taxon>Pseudomonadati</taxon>
        <taxon>Pseudomonadota</taxon>
        <taxon>Alphaproteobacteria</taxon>
        <taxon>Hyphomicrobiales</taxon>
        <taxon>Methylocystaceae</taxon>
        <taxon>Methylocystis</taxon>
    </lineage>
</organism>
<feature type="transmembrane region" description="Helical" evidence="7">
    <location>
        <begin position="88"/>
        <end position="105"/>
    </location>
</feature>
<evidence type="ECO:0000256" key="2">
    <source>
        <dbReference type="ARBA" id="ARBA00022692"/>
    </source>
</evidence>
<dbReference type="PANTHER" id="PTHR21624">
    <property type="entry name" value="STEROL DESATURASE-RELATED PROTEIN"/>
    <property type="match status" value="1"/>
</dbReference>
<keyword evidence="5" id="KW-0443">Lipid metabolism</keyword>
<reference evidence="9 10" key="2">
    <citation type="journal article" date="2021" name="AMB Express">
        <title>Isolation and characterisation of Methylocystis spp. for poly-3-hydroxybutyrate production using waste methane feedstocks.</title>
        <authorList>
            <person name="Rumah B.L."/>
            <person name="Stead C.E."/>
            <person name="Claxton Stevens B.H."/>
            <person name="Minton N.P."/>
            <person name="Grosse-Honebrink A."/>
            <person name="Zhang Y."/>
        </authorList>
    </citation>
    <scope>NUCLEOTIDE SEQUENCE [LARGE SCALE GENOMIC DNA]</scope>
    <source>
        <strain evidence="9 10">BRCS1</strain>
    </source>
</reference>
<dbReference type="RefSeq" id="WP_018406996.1">
    <property type="nucleotide sequence ID" value="NZ_CP044328.1"/>
</dbReference>
<gene>
    <name evidence="9" type="ORF">F7D13_06445</name>
</gene>
<dbReference type="Pfam" id="PF04116">
    <property type="entry name" value="FA_hydroxylase"/>
    <property type="match status" value="1"/>
</dbReference>